<evidence type="ECO:0000313" key="2">
    <source>
        <dbReference type="Proteomes" id="UP001597181"/>
    </source>
</evidence>
<comment type="caution">
    <text evidence="1">The sequence shown here is derived from an EMBL/GenBank/DDBJ whole genome shotgun (WGS) entry which is preliminary data.</text>
</comment>
<dbReference type="InterPro" id="IPR041893">
    <property type="entry name" value="ArdA_dom3"/>
</dbReference>
<name>A0ABW3TMR9_9MICO</name>
<proteinExistence type="predicted"/>
<dbReference type="EMBL" id="JBHTLY010000003">
    <property type="protein sequence ID" value="MFD1201991.1"/>
    <property type="molecule type" value="Genomic_DNA"/>
</dbReference>
<protein>
    <submittedName>
        <fullName evidence="1">Antirestriction protein ArdA</fullName>
    </submittedName>
</protein>
<gene>
    <name evidence="1" type="ORF">ACFQ3U_08805</name>
</gene>
<reference evidence="2" key="1">
    <citation type="journal article" date="2019" name="Int. J. Syst. Evol. Microbiol.">
        <title>The Global Catalogue of Microorganisms (GCM) 10K type strain sequencing project: providing services to taxonomists for standard genome sequencing and annotation.</title>
        <authorList>
            <consortium name="The Broad Institute Genomics Platform"/>
            <consortium name="The Broad Institute Genome Sequencing Center for Infectious Disease"/>
            <person name="Wu L."/>
            <person name="Ma J."/>
        </authorList>
    </citation>
    <scope>NUCLEOTIDE SEQUENCE [LARGE SCALE GENOMIC DNA]</scope>
    <source>
        <strain evidence="2">CCUG 50213</strain>
    </source>
</reference>
<dbReference type="Pfam" id="PF07275">
    <property type="entry name" value="ArdA"/>
    <property type="match status" value="1"/>
</dbReference>
<evidence type="ECO:0000313" key="1">
    <source>
        <dbReference type="EMBL" id="MFD1201991.1"/>
    </source>
</evidence>
<accession>A0ABW3TMR9</accession>
<sequence length="182" mass="20343">MTTATLADTTPRIWVGCLACYNNARLVGEWFDAIEGDDITLADVHGGAQHVRPGCEEIWVMDHENLPIRGECSPHDAAQLAHVVEEVHENDREAFLVWALSGDQIEDGDGLPSASDFEERYCGTWESFEAYTENLGEDIALLDGIPDEIARYFDWRAWARDLAFDYTTSDAPEGGVFVFRSL</sequence>
<dbReference type="InterPro" id="IPR009899">
    <property type="entry name" value="ArdA"/>
</dbReference>
<dbReference type="Gene3D" id="1.10.10.1190">
    <property type="entry name" value="Antirestriction protein ArdA, domain 3"/>
    <property type="match status" value="1"/>
</dbReference>
<dbReference type="Gene3D" id="3.10.20.480">
    <property type="entry name" value="Antirestriction protein ArdA, domain 1"/>
    <property type="match status" value="1"/>
</dbReference>
<dbReference type="InterPro" id="IPR041895">
    <property type="entry name" value="ArdA_dom1"/>
</dbReference>
<dbReference type="Proteomes" id="UP001597181">
    <property type="component" value="Unassembled WGS sequence"/>
</dbReference>
<organism evidence="1 2">
    <name type="scientific">Leucobacter albus</name>
    <dbReference type="NCBI Taxonomy" id="272210"/>
    <lineage>
        <taxon>Bacteria</taxon>
        <taxon>Bacillati</taxon>
        <taxon>Actinomycetota</taxon>
        <taxon>Actinomycetes</taxon>
        <taxon>Micrococcales</taxon>
        <taxon>Microbacteriaceae</taxon>
        <taxon>Leucobacter</taxon>
    </lineage>
</organism>
<keyword evidence="2" id="KW-1185">Reference proteome</keyword>
<dbReference type="RefSeq" id="WP_343961842.1">
    <property type="nucleotide sequence ID" value="NZ_BAAAKZ010000013.1"/>
</dbReference>